<name>A0A0N4UNX6_DRAME</name>
<dbReference type="AlphaFoldDB" id="A0A0N4UNX6"/>
<evidence type="ECO:0000313" key="3">
    <source>
        <dbReference type="Proteomes" id="UP000038040"/>
    </source>
</evidence>
<accession>A0A0N4UNX6</accession>
<dbReference type="Proteomes" id="UP000274756">
    <property type="component" value="Unassembled WGS sequence"/>
</dbReference>
<sequence>MINQWGNVANGTCAFHDCKEVDRLLSNYSFFRTNFPLDIVVLLLLPVTFYAIGFLGLLIRIKWSQ</sequence>
<evidence type="ECO:0000256" key="1">
    <source>
        <dbReference type="SAM" id="Phobius"/>
    </source>
</evidence>
<reference evidence="5" key="1">
    <citation type="submission" date="2017-02" db="UniProtKB">
        <authorList>
            <consortium name="WormBaseParasite"/>
        </authorList>
    </citation>
    <scope>IDENTIFICATION</scope>
</reference>
<evidence type="ECO:0000313" key="4">
    <source>
        <dbReference type="Proteomes" id="UP000274756"/>
    </source>
</evidence>
<feature type="transmembrane region" description="Helical" evidence="1">
    <location>
        <begin position="39"/>
        <end position="59"/>
    </location>
</feature>
<dbReference type="EMBL" id="UYYG01000120">
    <property type="protein sequence ID" value="VDN53315.1"/>
    <property type="molecule type" value="Genomic_DNA"/>
</dbReference>
<keyword evidence="1" id="KW-1133">Transmembrane helix</keyword>
<gene>
    <name evidence="2" type="ORF">DME_LOCUS3288</name>
</gene>
<keyword evidence="4" id="KW-1185">Reference proteome</keyword>
<organism evidence="3 5">
    <name type="scientific">Dracunculus medinensis</name>
    <name type="common">Guinea worm</name>
    <dbReference type="NCBI Taxonomy" id="318479"/>
    <lineage>
        <taxon>Eukaryota</taxon>
        <taxon>Metazoa</taxon>
        <taxon>Ecdysozoa</taxon>
        <taxon>Nematoda</taxon>
        <taxon>Chromadorea</taxon>
        <taxon>Rhabditida</taxon>
        <taxon>Spirurina</taxon>
        <taxon>Dracunculoidea</taxon>
        <taxon>Dracunculidae</taxon>
        <taxon>Dracunculus</taxon>
    </lineage>
</organism>
<keyword evidence="1" id="KW-0472">Membrane</keyword>
<evidence type="ECO:0000313" key="5">
    <source>
        <dbReference type="WBParaSite" id="DME_0000963801-mRNA-1"/>
    </source>
</evidence>
<dbReference type="Proteomes" id="UP000038040">
    <property type="component" value="Unplaced"/>
</dbReference>
<reference evidence="2 4" key="2">
    <citation type="submission" date="2018-11" db="EMBL/GenBank/DDBJ databases">
        <authorList>
            <consortium name="Pathogen Informatics"/>
        </authorList>
    </citation>
    <scope>NUCLEOTIDE SEQUENCE [LARGE SCALE GENOMIC DNA]</scope>
</reference>
<evidence type="ECO:0000313" key="2">
    <source>
        <dbReference type="EMBL" id="VDN53315.1"/>
    </source>
</evidence>
<keyword evidence="1" id="KW-0812">Transmembrane</keyword>
<dbReference type="WBParaSite" id="DME_0000963801-mRNA-1">
    <property type="protein sequence ID" value="DME_0000963801-mRNA-1"/>
    <property type="gene ID" value="DME_0000963801"/>
</dbReference>
<proteinExistence type="predicted"/>
<protein>
    <submittedName>
        <fullName evidence="5">VKc domain-containing protein</fullName>
    </submittedName>
</protein>